<evidence type="ECO:0000313" key="9">
    <source>
        <dbReference type="Proteomes" id="UP000663828"/>
    </source>
</evidence>
<evidence type="ECO:0000256" key="5">
    <source>
        <dbReference type="PIRSR" id="PIRSR000137-2"/>
    </source>
</evidence>
<dbReference type="InterPro" id="IPR012132">
    <property type="entry name" value="GMC_OxRdtase"/>
</dbReference>
<gene>
    <name evidence="8" type="ORF">XAT740_LOCUS30666</name>
</gene>
<dbReference type="PANTHER" id="PTHR11552:SF147">
    <property type="entry name" value="CHOLINE DEHYDROGENASE, MITOCHONDRIAL"/>
    <property type="match status" value="1"/>
</dbReference>
<dbReference type="Gene3D" id="3.30.560.10">
    <property type="entry name" value="Glucose Oxidase, domain 3"/>
    <property type="match status" value="1"/>
</dbReference>
<keyword evidence="9" id="KW-1185">Reference proteome</keyword>
<dbReference type="SUPFAM" id="SSF51905">
    <property type="entry name" value="FAD/NAD(P)-binding domain"/>
    <property type="match status" value="1"/>
</dbReference>
<dbReference type="PROSITE" id="PS00624">
    <property type="entry name" value="GMC_OXRED_2"/>
    <property type="match status" value="1"/>
</dbReference>
<name>A0A815G9F0_ADIRI</name>
<feature type="domain" description="Glucose-methanol-choline oxidoreductase N-terminal" evidence="7">
    <location>
        <begin position="343"/>
        <end position="357"/>
    </location>
</feature>
<keyword evidence="3" id="KW-0285">Flavoprotein</keyword>
<feature type="transmembrane region" description="Helical" evidence="6">
    <location>
        <begin position="24"/>
        <end position="45"/>
    </location>
</feature>
<dbReference type="InterPro" id="IPR007867">
    <property type="entry name" value="GMC_OxRtase_C"/>
</dbReference>
<feature type="binding site" evidence="5">
    <location>
        <position position="305"/>
    </location>
    <ligand>
        <name>FAD</name>
        <dbReference type="ChEBI" id="CHEBI:57692"/>
    </ligand>
</feature>
<comment type="caution">
    <text evidence="8">The sequence shown here is derived from an EMBL/GenBank/DDBJ whole genome shotgun (WGS) entry which is preliminary data.</text>
</comment>
<evidence type="ECO:0000256" key="1">
    <source>
        <dbReference type="ARBA" id="ARBA00001974"/>
    </source>
</evidence>
<keyword evidence="6" id="KW-0472">Membrane</keyword>
<dbReference type="EMBL" id="CAJNOR010002749">
    <property type="protein sequence ID" value="CAF1335503.1"/>
    <property type="molecule type" value="Genomic_DNA"/>
</dbReference>
<keyword evidence="6" id="KW-0812">Transmembrane</keyword>
<accession>A0A815G9F0</accession>
<feature type="binding site" evidence="5">
    <location>
        <position position="149"/>
    </location>
    <ligand>
        <name>FAD</name>
        <dbReference type="ChEBI" id="CHEBI:57692"/>
    </ligand>
</feature>
<comment type="similarity">
    <text evidence="2">Belongs to the GMC oxidoreductase family.</text>
</comment>
<evidence type="ECO:0000313" key="8">
    <source>
        <dbReference type="EMBL" id="CAF1335503.1"/>
    </source>
</evidence>
<proteinExistence type="inferred from homology"/>
<dbReference type="Gene3D" id="3.50.50.60">
    <property type="entry name" value="FAD/NAD(P)-binding domain"/>
    <property type="match status" value="1"/>
</dbReference>
<dbReference type="GO" id="GO:0016614">
    <property type="term" value="F:oxidoreductase activity, acting on CH-OH group of donors"/>
    <property type="evidence" value="ECO:0007669"/>
    <property type="project" value="InterPro"/>
</dbReference>
<dbReference type="AlphaFoldDB" id="A0A815G9F0"/>
<dbReference type="InterPro" id="IPR000172">
    <property type="entry name" value="GMC_OxRdtase_N"/>
</dbReference>
<sequence length="660" mass="73752">MVFTTSIPKESNSSSNDRRLSKKMLVAFFCVPMALVLAACIWGAVMTAKFVSIQKEKASFIEEFDFIVVGLGAGGSVIASRLSEVSRWTVLAVDGGPREELSSTDIDPNDLLPVYSFVSPHDPVITSLPLRAGNNKIMYLPRFNGLGGTARLYGGINVRPSPAIMRRWPSNWTYDDLLPYFKKIEDHYCYYYDEKVTGISDANCRKYHGQHGPLQVNPTYVPEFANVSKHFESLCNDTSQLWGGYNADINGERYLGCSLFQRYFNRKGNRTDEQSDYFLGTSFQGYLQPSVINRANLRIRSATMVTKILFDKSSPPKATGVIIQNSTGTFTIKVNKEVILAGGAFATPQLLQVSGVGDQSTLAKARIPLVAENFHVGKNLRDHVAVPMILRVKQMSSTFPNVGKNVTAYVRSIPNGSKSWIIALNTGLRGDNITDLQIYFSNTNYHSPDLFTNPEPRQCRYGSNGHREKQAEVTLRMILQDPSFLGNVTVISDNIRDKPIINFNWDSINDYEYGVFNITIQRLRNLINNTEWGNLFAEEIYPGLDTPIKTFIDGHLESALHPISTCQMGLCSDTRLRVFNISQVRVCDASAFGEQIDANPTATIFALAERLADIIREDYNEFHEPLQVRSLTPHVATGPTISVTSMNHLKDYSKFFPDAA</sequence>
<dbReference type="Pfam" id="PF00732">
    <property type="entry name" value="GMC_oxred_N"/>
    <property type="match status" value="1"/>
</dbReference>
<evidence type="ECO:0000256" key="6">
    <source>
        <dbReference type="SAM" id="Phobius"/>
    </source>
</evidence>
<keyword evidence="4 5" id="KW-0274">FAD</keyword>
<dbReference type="Proteomes" id="UP000663828">
    <property type="component" value="Unassembled WGS sequence"/>
</dbReference>
<reference evidence="8" key="1">
    <citation type="submission" date="2021-02" db="EMBL/GenBank/DDBJ databases">
        <authorList>
            <person name="Nowell W R."/>
        </authorList>
    </citation>
    <scope>NUCLEOTIDE SEQUENCE</scope>
</reference>
<keyword evidence="6" id="KW-1133">Transmembrane helix</keyword>
<evidence type="ECO:0000256" key="3">
    <source>
        <dbReference type="ARBA" id="ARBA00022630"/>
    </source>
</evidence>
<dbReference type="InterPro" id="IPR036188">
    <property type="entry name" value="FAD/NAD-bd_sf"/>
</dbReference>
<dbReference type="GO" id="GO:0050660">
    <property type="term" value="F:flavin adenine dinucleotide binding"/>
    <property type="evidence" value="ECO:0007669"/>
    <property type="project" value="InterPro"/>
</dbReference>
<dbReference type="PIRSF" id="PIRSF000137">
    <property type="entry name" value="Alcohol_oxidase"/>
    <property type="match status" value="1"/>
</dbReference>
<evidence type="ECO:0000256" key="2">
    <source>
        <dbReference type="ARBA" id="ARBA00010790"/>
    </source>
</evidence>
<organism evidence="8 9">
    <name type="scientific">Adineta ricciae</name>
    <name type="common">Rotifer</name>
    <dbReference type="NCBI Taxonomy" id="249248"/>
    <lineage>
        <taxon>Eukaryota</taxon>
        <taxon>Metazoa</taxon>
        <taxon>Spiralia</taxon>
        <taxon>Gnathifera</taxon>
        <taxon>Rotifera</taxon>
        <taxon>Eurotatoria</taxon>
        <taxon>Bdelloidea</taxon>
        <taxon>Adinetida</taxon>
        <taxon>Adinetidae</taxon>
        <taxon>Adineta</taxon>
    </lineage>
</organism>
<dbReference type="PANTHER" id="PTHR11552">
    <property type="entry name" value="GLUCOSE-METHANOL-CHOLINE GMC OXIDOREDUCTASE"/>
    <property type="match status" value="1"/>
</dbReference>
<comment type="cofactor">
    <cofactor evidence="1 5">
        <name>FAD</name>
        <dbReference type="ChEBI" id="CHEBI:57692"/>
    </cofactor>
</comment>
<evidence type="ECO:0000259" key="7">
    <source>
        <dbReference type="PROSITE" id="PS00624"/>
    </source>
</evidence>
<evidence type="ECO:0000256" key="4">
    <source>
        <dbReference type="ARBA" id="ARBA00022827"/>
    </source>
</evidence>
<protein>
    <recommendedName>
        <fullName evidence="7">Glucose-methanol-choline oxidoreductase N-terminal domain-containing protein</fullName>
    </recommendedName>
</protein>
<dbReference type="SUPFAM" id="SSF54373">
    <property type="entry name" value="FAD-linked reductases, C-terminal domain"/>
    <property type="match status" value="1"/>
</dbReference>
<dbReference type="Pfam" id="PF05199">
    <property type="entry name" value="GMC_oxred_C"/>
    <property type="match status" value="1"/>
</dbReference>